<gene>
    <name evidence="3" type="ORF">A0H81_09081</name>
</gene>
<feature type="compositionally biased region" description="Acidic residues" evidence="1">
    <location>
        <begin position="194"/>
        <end position="210"/>
    </location>
</feature>
<evidence type="ECO:0000256" key="1">
    <source>
        <dbReference type="SAM" id="MobiDB-lite"/>
    </source>
</evidence>
<feature type="compositionally biased region" description="Basic and acidic residues" evidence="1">
    <location>
        <begin position="183"/>
        <end position="193"/>
    </location>
</feature>
<proteinExistence type="predicted"/>
<feature type="transmembrane region" description="Helical" evidence="2">
    <location>
        <begin position="38"/>
        <end position="55"/>
    </location>
</feature>
<keyword evidence="2" id="KW-1133">Transmembrane helix</keyword>
<dbReference type="Proteomes" id="UP000092993">
    <property type="component" value="Unassembled WGS sequence"/>
</dbReference>
<feature type="compositionally biased region" description="Low complexity" evidence="1">
    <location>
        <begin position="165"/>
        <end position="178"/>
    </location>
</feature>
<protein>
    <submittedName>
        <fullName evidence="3">Uncharacterized protein C11E3.10</fullName>
    </submittedName>
</protein>
<accession>A0A1C7M3C5</accession>
<dbReference type="PANTHER" id="PTHR28008">
    <property type="entry name" value="DOMAIN PROTEIN, PUTATIVE (AFU_ORTHOLOGUE AFUA_3G10980)-RELATED"/>
    <property type="match status" value="1"/>
</dbReference>
<feature type="transmembrane region" description="Helical" evidence="2">
    <location>
        <begin position="67"/>
        <end position="87"/>
    </location>
</feature>
<keyword evidence="2" id="KW-0472">Membrane</keyword>
<dbReference type="AlphaFoldDB" id="A0A1C7M3C5"/>
<reference evidence="3 4" key="1">
    <citation type="submission" date="2016-03" db="EMBL/GenBank/DDBJ databases">
        <title>Whole genome sequencing of Grifola frondosa 9006-11.</title>
        <authorList>
            <person name="Min B."/>
            <person name="Park H."/>
            <person name="Kim J.-G."/>
            <person name="Cho H."/>
            <person name="Oh Y.-L."/>
            <person name="Kong W.-S."/>
            <person name="Choi I.-G."/>
        </authorList>
    </citation>
    <scope>NUCLEOTIDE SEQUENCE [LARGE SCALE GENOMIC DNA]</scope>
    <source>
        <strain evidence="3 4">9006-11</strain>
    </source>
</reference>
<organism evidence="3 4">
    <name type="scientific">Grifola frondosa</name>
    <name type="common">Maitake</name>
    <name type="synonym">Polyporus frondosus</name>
    <dbReference type="NCBI Taxonomy" id="5627"/>
    <lineage>
        <taxon>Eukaryota</taxon>
        <taxon>Fungi</taxon>
        <taxon>Dikarya</taxon>
        <taxon>Basidiomycota</taxon>
        <taxon>Agaricomycotina</taxon>
        <taxon>Agaricomycetes</taxon>
        <taxon>Polyporales</taxon>
        <taxon>Grifolaceae</taxon>
        <taxon>Grifola</taxon>
    </lineage>
</organism>
<evidence type="ECO:0000313" key="4">
    <source>
        <dbReference type="Proteomes" id="UP000092993"/>
    </source>
</evidence>
<evidence type="ECO:0000313" key="3">
    <source>
        <dbReference type="EMBL" id="OBZ70859.1"/>
    </source>
</evidence>
<feature type="region of interest" description="Disordered" evidence="1">
    <location>
        <begin position="138"/>
        <end position="237"/>
    </location>
</feature>
<comment type="caution">
    <text evidence="3">The sequence shown here is derived from an EMBL/GenBank/DDBJ whole genome shotgun (WGS) entry which is preliminary data.</text>
</comment>
<feature type="transmembrane region" description="Helical" evidence="2">
    <location>
        <begin position="7"/>
        <end position="26"/>
    </location>
</feature>
<dbReference type="OMA" id="IPKYDMP"/>
<evidence type="ECO:0000256" key="2">
    <source>
        <dbReference type="SAM" id="Phobius"/>
    </source>
</evidence>
<feature type="transmembrane region" description="Helical" evidence="2">
    <location>
        <begin position="99"/>
        <end position="121"/>
    </location>
</feature>
<keyword evidence="4" id="KW-1185">Reference proteome</keyword>
<sequence length="237" mass="27028">MPIRLRPWFLVFTSLIMVTLAFLGFTNFARSLPLNDKLLHLFGLCIATGVFYFIFDVEEDARRIWLWRHAPLLFTVIVCFLFGGIVSEIVQSMLPHKDFQFGDVVANLLGSSIGLYIAYYLERYYRHRREISRLYRPLDTDSAPSDDEDDEGVGATQLLPMHYEPSSSRSVSKPSRGSAPKTDVGRIRMTDVWDEREELFDIGEESDEDESSRFNTNSRGTTPAPITPKIVVTSSES</sequence>
<dbReference type="OrthoDB" id="63581at2759"/>
<keyword evidence="2" id="KW-0812">Transmembrane</keyword>
<dbReference type="PANTHER" id="PTHR28008:SF1">
    <property type="entry name" value="DOMAIN PROTEIN, PUTATIVE (AFU_ORTHOLOGUE AFUA_3G10980)-RELATED"/>
    <property type="match status" value="1"/>
</dbReference>
<name>A0A1C7M3C5_GRIFR</name>
<dbReference type="EMBL" id="LUGG01000013">
    <property type="protein sequence ID" value="OBZ70859.1"/>
    <property type="molecule type" value="Genomic_DNA"/>
</dbReference>